<dbReference type="EC" id="2.7.8.-" evidence="6"/>
<dbReference type="InterPro" id="IPR037143">
    <property type="entry name" value="4-PPantetheinyl_Trfase_dom_sf"/>
</dbReference>
<evidence type="ECO:0000256" key="2">
    <source>
        <dbReference type="ARBA" id="ARBA00022679"/>
    </source>
</evidence>
<dbReference type="EMBL" id="UGOB01000001">
    <property type="protein sequence ID" value="STX44129.1"/>
    <property type="molecule type" value="Genomic_DNA"/>
</dbReference>
<name>A0A378J9I5_9GAMM</name>
<dbReference type="GO" id="GO:0005829">
    <property type="term" value="C:cytosol"/>
    <property type="evidence" value="ECO:0007669"/>
    <property type="project" value="TreeGrafter"/>
</dbReference>
<feature type="domain" description="4'-phosphopantetheinyl transferase" evidence="3">
    <location>
        <begin position="119"/>
        <end position="189"/>
    </location>
</feature>
<evidence type="ECO:0000313" key="6">
    <source>
        <dbReference type="EMBL" id="STX44129.1"/>
    </source>
</evidence>
<evidence type="ECO:0000313" key="5">
    <source>
        <dbReference type="EMBL" id="KTD10880.1"/>
    </source>
</evidence>
<evidence type="ECO:0000259" key="3">
    <source>
        <dbReference type="Pfam" id="PF01648"/>
    </source>
</evidence>
<accession>A0A378J9I5</accession>
<dbReference type="OrthoDB" id="9808281at2"/>
<gene>
    <name evidence="6" type="primary">psf-1</name>
    <name evidence="5" type="ORF">Lgra_1846</name>
    <name evidence="6" type="ORF">NCTC12388_01373</name>
</gene>
<dbReference type="InterPro" id="IPR055066">
    <property type="entry name" value="AASDHPPT_N"/>
</dbReference>
<comment type="similarity">
    <text evidence="1">Belongs to the P-Pant transferase superfamily. Gsp/Sfp/HetI/AcpT family.</text>
</comment>
<evidence type="ECO:0000259" key="4">
    <source>
        <dbReference type="Pfam" id="PF22624"/>
    </source>
</evidence>
<dbReference type="RefSeq" id="WP_058498971.1">
    <property type="nucleotide sequence ID" value="NZ_CAAAHW010000001.1"/>
</dbReference>
<dbReference type="EMBL" id="LNYE01000022">
    <property type="protein sequence ID" value="KTD10880.1"/>
    <property type="molecule type" value="Genomic_DNA"/>
</dbReference>
<dbReference type="InterPro" id="IPR050559">
    <property type="entry name" value="P-Pant_transferase_sf"/>
</dbReference>
<dbReference type="InterPro" id="IPR008278">
    <property type="entry name" value="4-PPantetheinyl_Trfase_dom"/>
</dbReference>
<dbReference type="Pfam" id="PF22624">
    <property type="entry name" value="AASDHPPT_N"/>
    <property type="match status" value="1"/>
</dbReference>
<dbReference type="GO" id="GO:0000287">
    <property type="term" value="F:magnesium ion binding"/>
    <property type="evidence" value="ECO:0007669"/>
    <property type="project" value="InterPro"/>
</dbReference>
<dbReference type="GO" id="GO:0019878">
    <property type="term" value="P:lysine biosynthetic process via aminoadipic acid"/>
    <property type="evidence" value="ECO:0007669"/>
    <property type="project" value="TreeGrafter"/>
</dbReference>
<evidence type="ECO:0000313" key="8">
    <source>
        <dbReference type="Proteomes" id="UP000254476"/>
    </source>
</evidence>
<dbReference type="Gene3D" id="3.90.470.20">
    <property type="entry name" value="4'-phosphopantetheinyl transferase domain"/>
    <property type="match status" value="2"/>
</dbReference>
<dbReference type="STRING" id="45066.Lgra_1846"/>
<proteinExistence type="inferred from homology"/>
<organism evidence="6 8">
    <name type="scientific">Legionella gratiana</name>
    <dbReference type="NCBI Taxonomy" id="45066"/>
    <lineage>
        <taxon>Bacteria</taxon>
        <taxon>Pseudomonadati</taxon>
        <taxon>Pseudomonadota</taxon>
        <taxon>Gammaproteobacteria</taxon>
        <taxon>Legionellales</taxon>
        <taxon>Legionellaceae</taxon>
        <taxon>Legionella</taxon>
    </lineage>
</organism>
<dbReference type="AlphaFoldDB" id="A0A378J9I5"/>
<dbReference type="PANTHER" id="PTHR12215">
    <property type="entry name" value="PHOSPHOPANTETHEINE TRANSFERASE"/>
    <property type="match status" value="1"/>
</dbReference>
<dbReference type="Pfam" id="PF01648">
    <property type="entry name" value="ACPS"/>
    <property type="match status" value="1"/>
</dbReference>
<protein>
    <submittedName>
        <fullName evidence="6">Phosphopantetheinyl transferase</fullName>
        <ecNumber evidence="6">2.7.8.-</ecNumber>
    </submittedName>
</protein>
<dbReference type="Proteomes" id="UP000254476">
    <property type="component" value="Unassembled WGS sequence"/>
</dbReference>
<keyword evidence="2 6" id="KW-0808">Transferase</keyword>
<evidence type="ECO:0000256" key="1">
    <source>
        <dbReference type="ARBA" id="ARBA00010990"/>
    </source>
</evidence>
<reference evidence="6 8" key="2">
    <citation type="submission" date="2018-06" db="EMBL/GenBank/DDBJ databases">
        <authorList>
            <consortium name="Pathogen Informatics"/>
            <person name="Doyle S."/>
        </authorList>
    </citation>
    <scope>NUCLEOTIDE SEQUENCE [LARGE SCALE GENOMIC DNA]</scope>
    <source>
        <strain evidence="6 8">NCTC12388</strain>
    </source>
</reference>
<keyword evidence="7" id="KW-1185">Reference proteome</keyword>
<sequence>MIITEFNPLNTQNCILNEARIDLWQFSLANELKNTHQLLNSEEQARADRFHFSRHKRRFSTARAVMRIILARYLNIYPEAIKFTYNAHGKPEVINSAKLQFNLSHSGDLALLAVGKGFPMGIDIEKYSARPYKGIAKNLFSEQEYEEFIKIPQALKPAVFFHVWAQKEAFIKACGLGLSYPTKEFSVPTSMPTKQLVDDPLHHVTWQLRSFMPEIACSGALCHHPTVREIRHGLIQLQQNDSLIFQV</sequence>
<dbReference type="SUPFAM" id="SSF56214">
    <property type="entry name" value="4'-phosphopantetheinyl transferase"/>
    <property type="match status" value="2"/>
</dbReference>
<dbReference type="PANTHER" id="PTHR12215:SF10">
    <property type="entry name" value="L-AMINOADIPATE-SEMIALDEHYDE DEHYDROGENASE-PHOSPHOPANTETHEINYL TRANSFERASE"/>
    <property type="match status" value="1"/>
</dbReference>
<reference evidence="5 7" key="1">
    <citation type="submission" date="2015-11" db="EMBL/GenBank/DDBJ databases">
        <title>Genomic analysis of 38 Legionella species identifies large and diverse effector repertoires.</title>
        <authorList>
            <person name="Burstein D."/>
            <person name="Amaro F."/>
            <person name="Zusman T."/>
            <person name="Lifshitz Z."/>
            <person name="Cohen O."/>
            <person name="Gilbert J.A."/>
            <person name="Pupko T."/>
            <person name="Shuman H.A."/>
            <person name="Segal G."/>
        </authorList>
    </citation>
    <scope>NUCLEOTIDE SEQUENCE [LARGE SCALE GENOMIC DNA]</scope>
    <source>
        <strain evidence="5 7">Lyon 8420412</strain>
    </source>
</reference>
<dbReference type="Proteomes" id="UP000054691">
    <property type="component" value="Unassembled WGS sequence"/>
</dbReference>
<feature type="domain" description="4'-phosphopantetheinyl transferase N-terminal" evidence="4">
    <location>
        <begin position="29"/>
        <end position="113"/>
    </location>
</feature>
<evidence type="ECO:0000313" key="7">
    <source>
        <dbReference type="Proteomes" id="UP000054691"/>
    </source>
</evidence>
<dbReference type="GO" id="GO:0008897">
    <property type="term" value="F:holo-[acyl-carrier-protein] synthase activity"/>
    <property type="evidence" value="ECO:0007669"/>
    <property type="project" value="InterPro"/>
</dbReference>